<evidence type="ECO:0000313" key="1">
    <source>
        <dbReference type="EMBL" id="HEF64530.1"/>
    </source>
</evidence>
<reference evidence="1" key="1">
    <citation type="journal article" date="2020" name="mSystems">
        <title>Genome- and Community-Level Interaction Insights into Carbon Utilization and Element Cycling Functions of Hydrothermarchaeota in Hydrothermal Sediment.</title>
        <authorList>
            <person name="Zhou Z."/>
            <person name="Liu Y."/>
            <person name="Xu W."/>
            <person name="Pan J."/>
            <person name="Luo Z.H."/>
            <person name="Li M."/>
        </authorList>
    </citation>
    <scope>NUCLEOTIDE SEQUENCE [LARGE SCALE GENOMIC DNA]</scope>
    <source>
        <strain evidence="1">SpSt-222</strain>
    </source>
</reference>
<dbReference type="AlphaFoldDB" id="A0A7C1K4D9"/>
<dbReference type="EMBL" id="DSJL01000007">
    <property type="protein sequence ID" value="HEF64530.1"/>
    <property type="molecule type" value="Genomic_DNA"/>
</dbReference>
<organism evidence="1">
    <name type="scientific">Thermomicrobium roseum</name>
    <dbReference type="NCBI Taxonomy" id="500"/>
    <lineage>
        <taxon>Bacteria</taxon>
        <taxon>Pseudomonadati</taxon>
        <taxon>Thermomicrobiota</taxon>
        <taxon>Thermomicrobia</taxon>
        <taxon>Thermomicrobiales</taxon>
        <taxon>Thermomicrobiaceae</taxon>
        <taxon>Thermomicrobium</taxon>
    </lineage>
</organism>
<dbReference type="InterPro" id="IPR019206">
    <property type="entry name" value="DUF2085_TM"/>
</dbReference>
<gene>
    <name evidence="1" type="ORF">ENP47_02825</name>
</gene>
<accession>A0A7C1K4D9</accession>
<sequence length="231" mass="25809">MGACAHAISHSINFAEGVRQRAAARSNQMESRISAGNLISAGERTRLERGVDRVVAVWARHWLASLNVLTGLFAALPLLAPWLMASGHPRLAEIIYLAYRFVCHQKPERSFFVFGHQIAYCQRDLAIYTGVFVLGLVYALVRRSLHPLSWRGAFLLALPMAVDGTTQLVGLRESTWQLRLVTGMLFALATVWFVYPRLELGFAEIRAVLARREQSPNESVMSAREEVCRGS</sequence>
<protein>
    <submittedName>
        <fullName evidence="1">DUF2085 domain-containing protein</fullName>
    </submittedName>
</protein>
<name>A0A7C1K4D9_THERO</name>
<proteinExistence type="predicted"/>
<dbReference type="Pfam" id="PF09858">
    <property type="entry name" value="DUF2085"/>
    <property type="match status" value="1"/>
</dbReference>
<comment type="caution">
    <text evidence="1">The sequence shown here is derived from an EMBL/GenBank/DDBJ whole genome shotgun (WGS) entry which is preliminary data.</text>
</comment>